<dbReference type="EMBL" id="JACJIA010000001">
    <property type="protein sequence ID" value="MBA8949026.1"/>
    <property type="molecule type" value="Genomic_DNA"/>
</dbReference>
<evidence type="ECO:0000256" key="1">
    <source>
        <dbReference type="SAM" id="MobiDB-lite"/>
    </source>
</evidence>
<dbReference type="RefSeq" id="WP_182841546.1">
    <property type="nucleotide sequence ID" value="NZ_BAAALP010000008.1"/>
</dbReference>
<accession>A0A7W3LJ09</accession>
<feature type="compositionally biased region" description="Low complexity" evidence="1">
    <location>
        <begin position="102"/>
        <end position="112"/>
    </location>
</feature>
<proteinExistence type="predicted"/>
<feature type="region of interest" description="Disordered" evidence="1">
    <location>
        <begin position="99"/>
        <end position="150"/>
    </location>
</feature>
<reference evidence="2 3" key="1">
    <citation type="submission" date="2020-08" db="EMBL/GenBank/DDBJ databases">
        <title>Genomic Encyclopedia of Type Strains, Phase IV (KMG-IV): sequencing the most valuable type-strain genomes for metagenomic binning, comparative biology and taxonomic classification.</title>
        <authorList>
            <person name="Goeker M."/>
        </authorList>
    </citation>
    <scope>NUCLEOTIDE SEQUENCE [LARGE SCALE GENOMIC DNA]</scope>
    <source>
        <strain evidence="2 3">DSM 44197</strain>
    </source>
</reference>
<dbReference type="Proteomes" id="UP000572680">
    <property type="component" value="Unassembled WGS sequence"/>
</dbReference>
<name>A0A7W3LJ09_ACTNM</name>
<evidence type="ECO:0000313" key="3">
    <source>
        <dbReference type="Proteomes" id="UP000572680"/>
    </source>
</evidence>
<feature type="compositionally biased region" description="Pro residues" evidence="1">
    <location>
        <begin position="113"/>
        <end position="126"/>
    </location>
</feature>
<dbReference type="AlphaFoldDB" id="A0A7W3LJ09"/>
<feature type="region of interest" description="Disordered" evidence="1">
    <location>
        <begin position="43"/>
        <end position="66"/>
    </location>
</feature>
<keyword evidence="3" id="KW-1185">Reference proteome</keyword>
<sequence>MTTDHDEPGPVFDEDFVRGATIREPSASERVRTPGRVERWRMRREWRRRKRASARERRAAERPGGASRADVLKLVLVVLALLAISTGLWWVNRPEPAPVVPVVPQVPKNEQQQPPPGQLPGRPPGQPSDEAPEPVPTRAAGQAGLTFRVA</sequence>
<feature type="compositionally biased region" description="Basic residues" evidence="1">
    <location>
        <begin position="43"/>
        <end position="52"/>
    </location>
</feature>
<protein>
    <submittedName>
        <fullName evidence="2">Uncharacterized protein</fullName>
    </submittedName>
</protein>
<gene>
    <name evidence="2" type="ORF">HNR61_000624</name>
</gene>
<evidence type="ECO:0000313" key="2">
    <source>
        <dbReference type="EMBL" id="MBA8949026.1"/>
    </source>
</evidence>
<organism evidence="2 3">
    <name type="scientific">Actinomadura namibiensis</name>
    <dbReference type="NCBI Taxonomy" id="182080"/>
    <lineage>
        <taxon>Bacteria</taxon>
        <taxon>Bacillati</taxon>
        <taxon>Actinomycetota</taxon>
        <taxon>Actinomycetes</taxon>
        <taxon>Streptosporangiales</taxon>
        <taxon>Thermomonosporaceae</taxon>
        <taxon>Actinomadura</taxon>
    </lineage>
</organism>
<feature type="region of interest" description="Disordered" evidence="1">
    <location>
        <begin position="1"/>
        <end position="30"/>
    </location>
</feature>
<comment type="caution">
    <text evidence="2">The sequence shown here is derived from an EMBL/GenBank/DDBJ whole genome shotgun (WGS) entry which is preliminary data.</text>
</comment>